<evidence type="ECO:0000313" key="3">
    <source>
        <dbReference type="Proteomes" id="UP000425178"/>
    </source>
</evidence>
<evidence type="ECO:0000313" key="2">
    <source>
        <dbReference type="EMBL" id="QGU05507.1"/>
    </source>
</evidence>
<name>A0A6B8W0I3_9CORY</name>
<sequence length="370" mass="39654">MAVTVGANPFRPSFGTTPTVVAGRESLVANVGLSLREGPGSPYRFTLISGARGAGKTVLLNLLEDEARTAAWRVIRVPASRDPITELRDVDLPRLRHALDGTAPRRTITGGSIAGVGSIATEVTQPTAPAESLRTRLREVCTLLKELGSGLFLPLDELQSATPEDLHQLTDAIQDLVRDELPVALAVAGLPFEIAELLDLPGTTFLRRAMPIQLGPLPDDEVARTLAATAATSGRRFTPEALGRAVAACAGYAYLIQVVGSIAWTIADGETIEHAAVDQALPLVRERIGMQVHQPALRGLPEREREYLEAMISLGTPTATGQVAELLGLPANQQSTYRRRLIERGLIRAAGYGHVDFGLPYLGEHLRRQG</sequence>
<dbReference type="AlphaFoldDB" id="A0A6B8W0I3"/>
<dbReference type="RefSeq" id="WP_231587480.1">
    <property type="nucleotide sequence ID" value="NZ_CP046453.1"/>
</dbReference>
<gene>
    <name evidence="2" type="ORF">CETAM_11370</name>
</gene>
<dbReference type="SUPFAM" id="SSF52540">
    <property type="entry name" value="P-loop containing nucleoside triphosphate hydrolases"/>
    <property type="match status" value="1"/>
</dbReference>
<reference evidence="2 3" key="1">
    <citation type="journal article" date="2021" name="Int. J. Syst. Evol. Microbiol.">
        <title>Classification of three corynebacterial strains isolated from a small paddock in North Rhine-Westphalia: proposal of &lt;i&gt;Corynebacterium kalinowskii&lt;/i&gt; sp. nov., &lt;i&gt;Corynebacterium comes&lt;/i&gt; sp. nov. and &lt;i&gt;Corynebacterium occultum&lt;/i&gt; sp. nov.</title>
        <authorList>
            <person name="Schaffert L."/>
            <person name="Ruwe M."/>
            <person name="Milse J."/>
            <person name="Hanuschka K."/>
            <person name="Ortseifen V."/>
            <person name="Droste J."/>
            <person name="Brandt D."/>
            <person name="Schl L."/>
            <person name="Kutter Y."/>
            <person name="Vinke S."/>
            <person name="Vieh P."/>
            <person name="Jacob L."/>
            <person name="L N.C."/>
            <person name="Schulte-Berndt E."/>
            <person name="Hain C."/>
            <person name="Linder M."/>
            <person name="Schmidt P."/>
            <person name="Wollenschl L."/>
            <person name="Luttermann T."/>
            <person name="Thieme E."/>
            <person name="Hassa J."/>
            <person name="Haak M."/>
            <person name="Wittchen M."/>
            <person name="Mentz A."/>
            <person name="Persicke M."/>
            <person name="Busche T."/>
            <person name="R C."/>
        </authorList>
    </citation>
    <scope>NUCLEOTIDE SEQUENCE [LARGE SCALE GENOMIC DNA]</scope>
    <source>
        <strain evidence="2 3">2019</strain>
    </source>
</reference>
<dbReference type="InterPro" id="IPR041664">
    <property type="entry name" value="AAA_16"/>
</dbReference>
<keyword evidence="3" id="KW-1185">Reference proteome</keyword>
<dbReference type="PANTHER" id="PTHR34301">
    <property type="entry name" value="DNA-BINDING PROTEIN-RELATED"/>
    <property type="match status" value="1"/>
</dbReference>
<dbReference type="PANTHER" id="PTHR34301:SF8">
    <property type="entry name" value="ATPASE DOMAIN-CONTAINING PROTEIN"/>
    <property type="match status" value="1"/>
</dbReference>
<feature type="domain" description="Orc1-like AAA ATPase" evidence="1">
    <location>
        <begin position="22"/>
        <end position="175"/>
    </location>
</feature>
<dbReference type="EMBL" id="CP046453">
    <property type="protein sequence ID" value="QGU05507.1"/>
    <property type="molecule type" value="Genomic_DNA"/>
</dbReference>
<dbReference type="InterPro" id="IPR027417">
    <property type="entry name" value="P-loop_NTPase"/>
</dbReference>
<dbReference type="KEGG" id="ccoe:CETAM_11370"/>
<organism evidence="2 3">
    <name type="scientific">Corynebacterium comes</name>
    <dbReference type="NCBI Taxonomy" id="2675218"/>
    <lineage>
        <taxon>Bacteria</taxon>
        <taxon>Bacillati</taxon>
        <taxon>Actinomycetota</taxon>
        <taxon>Actinomycetes</taxon>
        <taxon>Mycobacteriales</taxon>
        <taxon>Corynebacteriaceae</taxon>
        <taxon>Corynebacterium</taxon>
    </lineage>
</organism>
<accession>A0A6B8W0I3</accession>
<proteinExistence type="predicted"/>
<evidence type="ECO:0000259" key="1">
    <source>
        <dbReference type="Pfam" id="PF13191"/>
    </source>
</evidence>
<protein>
    <recommendedName>
        <fullName evidence="1">Orc1-like AAA ATPase domain-containing protein</fullName>
    </recommendedName>
</protein>
<dbReference type="Proteomes" id="UP000425178">
    <property type="component" value="Chromosome"/>
</dbReference>
<dbReference type="Pfam" id="PF13191">
    <property type="entry name" value="AAA_16"/>
    <property type="match status" value="1"/>
</dbReference>